<proteinExistence type="predicted"/>
<name>A0A0M3HII3_ASCLU</name>
<keyword evidence="1" id="KW-1185">Reference proteome</keyword>
<dbReference type="Proteomes" id="UP000036681">
    <property type="component" value="Unplaced"/>
</dbReference>
<sequence length="54" mass="6192">MAGFWPTVAQSYGWQISDEAGSERQYRFEVIEDPSTTLFTGEYGRLGAFEKQRP</sequence>
<dbReference type="AlphaFoldDB" id="A0A0M3HII3"/>
<protein>
    <submittedName>
        <fullName evidence="2">Lipoprotein</fullName>
    </submittedName>
</protein>
<organism evidence="1 2">
    <name type="scientific">Ascaris lumbricoides</name>
    <name type="common">Giant roundworm</name>
    <dbReference type="NCBI Taxonomy" id="6252"/>
    <lineage>
        <taxon>Eukaryota</taxon>
        <taxon>Metazoa</taxon>
        <taxon>Ecdysozoa</taxon>
        <taxon>Nematoda</taxon>
        <taxon>Chromadorea</taxon>
        <taxon>Rhabditida</taxon>
        <taxon>Spirurina</taxon>
        <taxon>Ascaridomorpha</taxon>
        <taxon>Ascaridoidea</taxon>
        <taxon>Ascarididae</taxon>
        <taxon>Ascaris</taxon>
    </lineage>
</organism>
<accession>A0A0M3HII3</accession>
<evidence type="ECO:0000313" key="1">
    <source>
        <dbReference type="Proteomes" id="UP000036681"/>
    </source>
</evidence>
<dbReference type="WBParaSite" id="ALUE_0000132801-mRNA-1">
    <property type="protein sequence ID" value="ALUE_0000132801-mRNA-1"/>
    <property type="gene ID" value="ALUE_0000132801"/>
</dbReference>
<evidence type="ECO:0000313" key="2">
    <source>
        <dbReference type="WBParaSite" id="ALUE_0000132801-mRNA-1"/>
    </source>
</evidence>
<reference evidence="2" key="1">
    <citation type="submission" date="2017-02" db="UniProtKB">
        <authorList>
            <consortium name="WormBaseParasite"/>
        </authorList>
    </citation>
    <scope>IDENTIFICATION</scope>
</reference>